<dbReference type="InterPro" id="IPR050432">
    <property type="entry name" value="FAD-linked_Oxidoreductases_BP"/>
</dbReference>
<dbReference type="Gene3D" id="3.40.462.20">
    <property type="match status" value="1"/>
</dbReference>
<dbReference type="PANTHER" id="PTHR13878">
    <property type="entry name" value="GULONOLACTONE OXIDASE"/>
    <property type="match status" value="1"/>
</dbReference>
<evidence type="ECO:0000313" key="5">
    <source>
        <dbReference type="EMBL" id="KAF2144811.1"/>
    </source>
</evidence>
<feature type="signal peptide" evidence="3">
    <location>
        <begin position="1"/>
        <end position="15"/>
    </location>
</feature>
<feature type="domain" description="FAD-binding PCMH-type" evidence="4">
    <location>
        <begin position="124"/>
        <end position="304"/>
    </location>
</feature>
<dbReference type="Proteomes" id="UP000799438">
    <property type="component" value="Unassembled WGS sequence"/>
</dbReference>
<dbReference type="InterPro" id="IPR006094">
    <property type="entry name" value="Oxid_FAD_bind_N"/>
</dbReference>
<dbReference type="GeneID" id="54303124"/>
<dbReference type="PROSITE" id="PS00862">
    <property type="entry name" value="OX2_COVAL_FAD"/>
    <property type="match status" value="1"/>
</dbReference>
<keyword evidence="6" id="KW-1185">Reference proteome</keyword>
<dbReference type="SUPFAM" id="SSF56176">
    <property type="entry name" value="FAD-binding/transporter-associated domain-like"/>
    <property type="match status" value="1"/>
</dbReference>
<evidence type="ECO:0000313" key="6">
    <source>
        <dbReference type="Proteomes" id="UP000799438"/>
    </source>
</evidence>
<dbReference type="Pfam" id="PF08031">
    <property type="entry name" value="BBE"/>
    <property type="match status" value="1"/>
</dbReference>
<keyword evidence="3" id="KW-0732">Signal</keyword>
<comment type="similarity">
    <text evidence="1">Belongs to the oxygen-dependent FAD-linked oxidoreductase family.</text>
</comment>
<proteinExistence type="inferred from homology"/>
<dbReference type="EMBL" id="ML995479">
    <property type="protein sequence ID" value="KAF2144811.1"/>
    <property type="molecule type" value="Genomic_DNA"/>
</dbReference>
<protein>
    <recommendedName>
        <fullName evidence="4">FAD-binding PCMH-type domain-containing protein</fullName>
    </recommendedName>
</protein>
<dbReference type="InterPro" id="IPR016166">
    <property type="entry name" value="FAD-bd_PCMH"/>
</dbReference>
<gene>
    <name evidence="5" type="ORF">K452DRAFT_349793</name>
</gene>
<dbReference type="OrthoDB" id="9983560at2759"/>
<dbReference type="AlphaFoldDB" id="A0A6A6BQF4"/>
<sequence>MALLLALGATRGAAAAGAASTNSTNNNNCKTTPTDASWPAPDAWAALNTTLNGRLIQTVPAAAVCYGADNILTNTTACQAVSANWSSSIFHAALPESIDYPLYANESCLPPGASGYVEGRGCSLGGLPEYVVDAKTEEDVAAAMKWAAEKGIRVVVKGTGHDLSGRSSGAFALSIWTHNFLALSRDTAWRVPGTNTTEDVFIAGSGHGWGDVLNFALQHNRVVTTGQDPSVGLGGYIQGGGHGPLSSYYGLAAHQVLQMRVVTTTGDVLVADDIHNSDLFWALRGGGGGQYGVVTQYVIRHFPEPAHVMMGTLQMMPRSGSEAAANASWNAAVELYRAVPDMVDAGLTGSATMSTGKTASKFAQMDGDIGDGVVITQVLFAYNMSADAMTGLVDPVVKDMLSHGANDSIKVVWSPGAPQNYSAFFDAISGSNVAGAQSLMSSRLLGRAELIDTPREVVGGYLRRLLASQAPGAGTYSTIGLQGGPGVHGVEAKRWGAVNPVWRNAYLHFMAGGADMDTEADGAAGALDKAAQWVEETKEKTWREWAPKTGAYMNEANPFNQEFKHDFYGESYERLLSVKRKYDRSESLFVLSGVGSDAWEYDLSSGKLCRKE</sequence>
<dbReference type="InterPro" id="IPR006093">
    <property type="entry name" value="Oxy_OxRdtase_FAD_BS"/>
</dbReference>
<dbReference type="RefSeq" id="XP_033400523.1">
    <property type="nucleotide sequence ID" value="XM_033545616.1"/>
</dbReference>
<dbReference type="GO" id="GO:0016491">
    <property type="term" value="F:oxidoreductase activity"/>
    <property type="evidence" value="ECO:0007669"/>
    <property type="project" value="UniProtKB-KW"/>
</dbReference>
<evidence type="ECO:0000256" key="2">
    <source>
        <dbReference type="ARBA" id="ARBA00023002"/>
    </source>
</evidence>
<dbReference type="InterPro" id="IPR012951">
    <property type="entry name" value="BBE"/>
</dbReference>
<evidence type="ECO:0000259" key="4">
    <source>
        <dbReference type="PROSITE" id="PS51387"/>
    </source>
</evidence>
<organism evidence="5 6">
    <name type="scientific">Aplosporella prunicola CBS 121167</name>
    <dbReference type="NCBI Taxonomy" id="1176127"/>
    <lineage>
        <taxon>Eukaryota</taxon>
        <taxon>Fungi</taxon>
        <taxon>Dikarya</taxon>
        <taxon>Ascomycota</taxon>
        <taxon>Pezizomycotina</taxon>
        <taxon>Dothideomycetes</taxon>
        <taxon>Dothideomycetes incertae sedis</taxon>
        <taxon>Botryosphaeriales</taxon>
        <taxon>Aplosporellaceae</taxon>
        <taxon>Aplosporella</taxon>
    </lineage>
</organism>
<dbReference type="InterPro" id="IPR036318">
    <property type="entry name" value="FAD-bd_PCMH-like_sf"/>
</dbReference>
<dbReference type="GO" id="GO:0071949">
    <property type="term" value="F:FAD binding"/>
    <property type="evidence" value="ECO:0007669"/>
    <property type="project" value="InterPro"/>
</dbReference>
<dbReference type="Pfam" id="PF01565">
    <property type="entry name" value="FAD_binding_4"/>
    <property type="match status" value="1"/>
</dbReference>
<reference evidence="5" key="1">
    <citation type="journal article" date="2020" name="Stud. Mycol.">
        <title>101 Dothideomycetes genomes: a test case for predicting lifestyles and emergence of pathogens.</title>
        <authorList>
            <person name="Haridas S."/>
            <person name="Albert R."/>
            <person name="Binder M."/>
            <person name="Bloem J."/>
            <person name="Labutti K."/>
            <person name="Salamov A."/>
            <person name="Andreopoulos B."/>
            <person name="Baker S."/>
            <person name="Barry K."/>
            <person name="Bills G."/>
            <person name="Bluhm B."/>
            <person name="Cannon C."/>
            <person name="Castanera R."/>
            <person name="Culley D."/>
            <person name="Daum C."/>
            <person name="Ezra D."/>
            <person name="Gonzalez J."/>
            <person name="Henrissat B."/>
            <person name="Kuo A."/>
            <person name="Liang C."/>
            <person name="Lipzen A."/>
            <person name="Lutzoni F."/>
            <person name="Magnuson J."/>
            <person name="Mondo S."/>
            <person name="Nolan M."/>
            <person name="Ohm R."/>
            <person name="Pangilinan J."/>
            <person name="Park H.-J."/>
            <person name="Ramirez L."/>
            <person name="Alfaro M."/>
            <person name="Sun H."/>
            <person name="Tritt A."/>
            <person name="Yoshinaga Y."/>
            <person name="Zwiers L.-H."/>
            <person name="Turgeon B."/>
            <person name="Goodwin S."/>
            <person name="Spatafora J."/>
            <person name="Crous P."/>
            <person name="Grigoriev I."/>
        </authorList>
    </citation>
    <scope>NUCLEOTIDE SEQUENCE</scope>
    <source>
        <strain evidence="5">CBS 121167</strain>
    </source>
</reference>
<evidence type="ECO:0000256" key="3">
    <source>
        <dbReference type="SAM" id="SignalP"/>
    </source>
</evidence>
<dbReference type="PANTHER" id="PTHR13878:SF91">
    <property type="entry name" value="FAD BINDING DOMAIN PROTEIN (AFU_ORTHOLOGUE AFUA_6G12070)-RELATED"/>
    <property type="match status" value="1"/>
</dbReference>
<dbReference type="PROSITE" id="PS51387">
    <property type="entry name" value="FAD_PCMH"/>
    <property type="match status" value="1"/>
</dbReference>
<name>A0A6A6BQF4_9PEZI</name>
<keyword evidence="2" id="KW-0560">Oxidoreductase</keyword>
<evidence type="ECO:0000256" key="1">
    <source>
        <dbReference type="ARBA" id="ARBA00005466"/>
    </source>
</evidence>
<feature type="chain" id="PRO_5025650356" description="FAD-binding PCMH-type domain-containing protein" evidence="3">
    <location>
        <begin position="16"/>
        <end position="612"/>
    </location>
</feature>
<accession>A0A6A6BQF4</accession>
<dbReference type="Gene3D" id="3.30.465.10">
    <property type="match status" value="1"/>
</dbReference>
<dbReference type="InterPro" id="IPR016169">
    <property type="entry name" value="FAD-bd_PCMH_sub2"/>
</dbReference>